<protein>
    <recommendedName>
        <fullName evidence="3">Aminotransferase-like plant mobile domain-containing protein</fullName>
    </recommendedName>
</protein>
<comment type="caution">
    <text evidence="1">The sequence shown here is derived from an EMBL/GenBank/DDBJ whole genome shotgun (WGS) entry which is preliminary data.</text>
</comment>
<dbReference type="AlphaFoldDB" id="A0AAW2CNJ7"/>
<evidence type="ECO:0008006" key="3">
    <source>
        <dbReference type="Google" id="ProtNLM"/>
    </source>
</evidence>
<dbReference type="Proteomes" id="UP001459277">
    <property type="component" value="Unassembled WGS sequence"/>
</dbReference>
<organism evidence="1 2">
    <name type="scientific">Lithocarpus litseifolius</name>
    <dbReference type="NCBI Taxonomy" id="425828"/>
    <lineage>
        <taxon>Eukaryota</taxon>
        <taxon>Viridiplantae</taxon>
        <taxon>Streptophyta</taxon>
        <taxon>Embryophyta</taxon>
        <taxon>Tracheophyta</taxon>
        <taxon>Spermatophyta</taxon>
        <taxon>Magnoliopsida</taxon>
        <taxon>eudicotyledons</taxon>
        <taxon>Gunneridae</taxon>
        <taxon>Pentapetalae</taxon>
        <taxon>rosids</taxon>
        <taxon>fabids</taxon>
        <taxon>Fagales</taxon>
        <taxon>Fagaceae</taxon>
        <taxon>Lithocarpus</taxon>
    </lineage>
</organism>
<name>A0AAW2CNJ7_9ROSI</name>
<reference evidence="1 2" key="1">
    <citation type="submission" date="2024-01" db="EMBL/GenBank/DDBJ databases">
        <title>A telomere-to-telomere, gap-free genome of sweet tea (Lithocarpus litseifolius).</title>
        <authorList>
            <person name="Zhou J."/>
        </authorList>
    </citation>
    <scope>NUCLEOTIDE SEQUENCE [LARGE SCALE GENOMIC DNA]</scope>
    <source>
        <strain evidence="1">Zhou-2022a</strain>
        <tissue evidence="1">Leaf</tissue>
    </source>
</reference>
<gene>
    <name evidence="1" type="ORF">SO802_017673</name>
</gene>
<accession>A0AAW2CNJ7</accession>
<keyword evidence="2" id="KW-1185">Reference proteome</keyword>
<evidence type="ECO:0000313" key="1">
    <source>
        <dbReference type="EMBL" id="KAK9998070.1"/>
    </source>
</evidence>
<dbReference type="EMBL" id="JAZDWU010000006">
    <property type="protein sequence ID" value="KAK9998070.1"/>
    <property type="molecule type" value="Genomic_DNA"/>
</dbReference>
<evidence type="ECO:0000313" key="2">
    <source>
        <dbReference type="Proteomes" id="UP001459277"/>
    </source>
</evidence>
<sequence length="231" mass="26707">MAMENFELLSGLLKQSWDVLTPNIRNVINDAGFETFFQALWDQDTTEYRDLHLLVALSEWFWDTTYTFHFLGIGEVMLTPYDFLGITGLKLVGEGIKGHDTISAKTYLGVNPPRVNGRNVSLMWLFSNFEKFKSVETGTWMFMLLFIRTLLCPNLGSTVWMYEYFGVGPQLLEDVADELPRFLRCMPKNHLSTLPKHSLQAWRMVIDGLDADDALELNERQVLFEYGHGRY</sequence>
<proteinExistence type="predicted"/>